<gene>
    <name evidence="1" type="ORF">Patl1_02137</name>
</gene>
<name>A0ACC1C6G7_9ROSI</name>
<evidence type="ECO:0000313" key="2">
    <source>
        <dbReference type="Proteomes" id="UP001164250"/>
    </source>
</evidence>
<keyword evidence="2" id="KW-1185">Reference proteome</keyword>
<reference evidence="2" key="1">
    <citation type="journal article" date="2023" name="G3 (Bethesda)">
        <title>Genome assembly and association tests identify interacting loci associated with vigor, precocity, and sex in interspecific pistachio rootstocks.</title>
        <authorList>
            <person name="Palmer W."/>
            <person name="Jacygrad E."/>
            <person name="Sagayaradj S."/>
            <person name="Cavanaugh K."/>
            <person name="Han R."/>
            <person name="Bertier L."/>
            <person name="Beede B."/>
            <person name="Kafkas S."/>
            <person name="Golino D."/>
            <person name="Preece J."/>
            <person name="Michelmore R."/>
        </authorList>
    </citation>
    <scope>NUCLEOTIDE SEQUENCE [LARGE SCALE GENOMIC DNA]</scope>
</reference>
<comment type="caution">
    <text evidence="1">The sequence shown here is derived from an EMBL/GenBank/DDBJ whole genome shotgun (WGS) entry which is preliminary data.</text>
</comment>
<organism evidence="1 2">
    <name type="scientific">Pistacia atlantica</name>
    <dbReference type="NCBI Taxonomy" id="434234"/>
    <lineage>
        <taxon>Eukaryota</taxon>
        <taxon>Viridiplantae</taxon>
        <taxon>Streptophyta</taxon>
        <taxon>Embryophyta</taxon>
        <taxon>Tracheophyta</taxon>
        <taxon>Spermatophyta</taxon>
        <taxon>Magnoliopsida</taxon>
        <taxon>eudicotyledons</taxon>
        <taxon>Gunneridae</taxon>
        <taxon>Pentapetalae</taxon>
        <taxon>rosids</taxon>
        <taxon>malvids</taxon>
        <taxon>Sapindales</taxon>
        <taxon>Anacardiaceae</taxon>
        <taxon>Pistacia</taxon>
    </lineage>
</organism>
<proteinExistence type="predicted"/>
<accession>A0ACC1C6G7</accession>
<protein>
    <submittedName>
        <fullName evidence="1">Uncharacterized protein</fullName>
    </submittedName>
</protein>
<dbReference type="Proteomes" id="UP001164250">
    <property type="component" value="Chromosome 1"/>
</dbReference>
<dbReference type="EMBL" id="CM047897">
    <property type="protein sequence ID" value="KAJ0111196.1"/>
    <property type="molecule type" value="Genomic_DNA"/>
</dbReference>
<sequence>MAKLVVLLSAFALLLLLANASTYRATVEVGENSSRGQSCQEQFEQQQRFRHCQRYVQQEIQGEKELQELDRWCRCQNLEQILTHQQQQGQFRGEEVQELYETASELPSMCNISTQPGLSIPFTLLV</sequence>
<evidence type="ECO:0000313" key="1">
    <source>
        <dbReference type="EMBL" id="KAJ0111196.1"/>
    </source>
</evidence>